<dbReference type="PANTHER" id="PTHR30118:SF15">
    <property type="entry name" value="TRANSCRIPTIONAL REGULATORY PROTEIN"/>
    <property type="match status" value="1"/>
</dbReference>
<dbReference type="SUPFAM" id="SSF53850">
    <property type="entry name" value="Periplasmic binding protein-like II"/>
    <property type="match status" value="1"/>
</dbReference>
<feature type="domain" description="HTH lysR-type" evidence="5">
    <location>
        <begin position="5"/>
        <end position="62"/>
    </location>
</feature>
<dbReference type="AlphaFoldDB" id="A0A3S9NJF4"/>
<dbReference type="EMBL" id="CP034547">
    <property type="protein sequence ID" value="AZQ55800.1"/>
    <property type="molecule type" value="Genomic_DNA"/>
</dbReference>
<dbReference type="InterPro" id="IPR036390">
    <property type="entry name" value="WH_DNA-bd_sf"/>
</dbReference>
<evidence type="ECO:0000256" key="4">
    <source>
        <dbReference type="ARBA" id="ARBA00023163"/>
    </source>
</evidence>
<organism evidence="6 7">
    <name type="scientific">Burkholderia cenocepacia</name>
    <dbReference type="NCBI Taxonomy" id="95486"/>
    <lineage>
        <taxon>Bacteria</taxon>
        <taxon>Pseudomonadati</taxon>
        <taxon>Pseudomonadota</taxon>
        <taxon>Betaproteobacteria</taxon>
        <taxon>Burkholderiales</taxon>
        <taxon>Burkholderiaceae</taxon>
        <taxon>Burkholderia</taxon>
        <taxon>Burkholderia cepacia complex</taxon>
    </lineage>
</organism>
<dbReference type="Proteomes" id="UP000277191">
    <property type="component" value="Chromosome 3"/>
</dbReference>
<accession>A0A3S9NJF4</accession>
<keyword evidence="2" id="KW-0805">Transcription regulation</keyword>
<gene>
    <name evidence="6" type="ORF">D5R55_33880</name>
</gene>
<dbReference type="InterPro" id="IPR005119">
    <property type="entry name" value="LysR_subst-bd"/>
</dbReference>
<dbReference type="RefSeq" id="WP_126368985.1">
    <property type="nucleotide sequence ID" value="NZ_CP034547.1"/>
</dbReference>
<evidence type="ECO:0000256" key="1">
    <source>
        <dbReference type="ARBA" id="ARBA00009437"/>
    </source>
</evidence>
<dbReference type="PROSITE" id="PS50931">
    <property type="entry name" value="HTH_LYSR"/>
    <property type="match status" value="1"/>
</dbReference>
<dbReference type="Gene3D" id="1.10.10.10">
    <property type="entry name" value="Winged helix-like DNA-binding domain superfamily/Winged helix DNA-binding domain"/>
    <property type="match status" value="1"/>
</dbReference>
<dbReference type="SUPFAM" id="SSF46785">
    <property type="entry name" value="Winged helix' DNA-binding domain"/>
    <property type="match status" value="1"/>
</dbReference>
<evidence type="ECO:0000256" key="2">
    <source>
        <dbReference type="ARBA" id="ARBA00023015"/>
    </source>
</evidence>
<sequence length="312" mass="33887">MATSIDLNLLVVLDALLSENSVVGAANALGLSPSALSRSLARLRVMTGDPLLVRAGRDLVPTPRALELRDRVHALVVEAHSVMCPCERVDMSTLKRTFSIRANEAFVETFAPALLEHASRVAPAVRLRFAPKPNKHVDALRNGDIDLEVGVIGQAGPELRVQALFRDRFIGVVRADHPLATGEITPQRFASFPQVSVSRRGQFNGPIDTLLDSLGIARSVTTVVSSFPTALSLARSSDFVASVPERQTERSRVGMYSFTLPLPIADLTVSQIWHPRFDRDPAHRWLRDCVRGICAPRVAEAIAPACHAAASM</sequence>
<dbReference type="PANTHER" id="PTHR30118">
    <property type="entry name" value="HTH-TYPE TRANSCRIPTIONAL REGULATOR LEUO-RELATED"/>
    <property type="match status" value="1"/>
</dbReference>
<name>A0A3S9NJF4_9BURK</name>
<reference evidence="6 7" key="1">
    <citation type="submission" date="2018-12" db="EMBL/GenBank/DDBJ databases">
        <title>Cadmium resistance mechanism in endophytic bacteria Burkholderia cenocepacia YG-3.</title>
        <authorList>
            <person name="Zhang X."/>
            <person name="Wang X."/>
            <person name="Zhu Y."/>
        </authorList>
    </citation>
    <scope>NUCLEOTIDE SEQUENCE [LARGE SCALE GENOMIC DNA]</scope>
    <source>
        <strain evidence="6 7">YG-3</strain>
    </source>
</reference>
<evidence type="ECO:0000313" key="6">
    <source>
        <dbReference type="EMBL" id="AZQ55800.1"/>
    </source>
</evidence>
<dbReference type="InterPro" id="IPR050389">
    <property type="entry name" value="LysR-type_TF"/>
</dbReference>
<keyword evidence="4" id="KW-0804">Transcription</keyword>
<dbReference type="Pfam" id="PF00126">
    <property type="entry name" value="HTH_1"/>
    <property type="match status" value="1"/>
</dbReference>
<dbReference type="InterPro" id="IPR036388">
    <property type="entry name" value="WH-like_DNA-bd_sf"/>
</dbReference>
<protein>
    <submittedName>
        <fullName evidence="6">LysR family transcriptional regulator</fullName>
    </submittedName>
</protein>
<dbReference type="Pfam" id="PF03466">
    <property type="entry name" value="LysR_substrate"/>
    <property type="match status" value="1"/>
</dbReference>
<proteinExistence type="inferred from homology"/>
<dbReference type="GO" id="GO:0003700">
    <property type="term" value="F:DNA-binding transcription factor activity"/>
    <property type="evidence" value="ECO:0007669"/>
    <property type="project" value="InterPro"/>
</dbReference>
<comment type="similarity">
    <text evidence="1">Belongs to the LysR transcriptional regulatory family.</text>
</comment>
<evidence type="ECO:0000259" key="5">
    <source>
        <dbReference type="PROSITE" id="PS50931"/>
    </source>
</evidence>
<keyword evidence="3" id="KW-0238">DNA-binding</keyword>
<evidence type="ECO:0000256" key="3">
    <source>
        <dbReference type="ARBA" id="ARBA00023125"/>
    </source>
</evidence>
<dbReference type="InterPro" id="IPR000847">
    <property type="entry name" value="LysR_HTH_N"/>
</dbReference>
<dbReference type="Gene3D" id="3.40.190.10">
    <property type="entry name" value="Periplasmic binding protein-like II"/>
    <property type="match status" value="2"/>
</dbReference>
<dbReference type="GO" id="GO:0003677">
    <property type="term" value="F:DNA binding"/>
    <property type="evidence" value="ECO:0007669"/>
    <property type="project" value="UniProtKB-KW"/>
</dbReference>
<evidence type="ECO:0000313" key="7">
    <source>
        <dbReference type="Proteomes" id="UP000277191"/>
    </source>
</evidence>
<dbReference type="CDD" id="cd08460">
    <property type="entry name" value="PBP2_DntR_like_1"/>
    <property type="match status" value="1"/>
</dbReference>